<sequence>MLFDTLNNLLSAPLRGKSLPTTAAAPAQANAAARAAQEAEAQASQTAPAGSSASTTPGVIFDLSEAALQAVAGSSASNGQASTIAATAAVPQVPPSFPPAGVTIAAEIAAVTAPRDVSPQAAAVPTSTSPALSTAGTAASAGVQEAGTATSSDKAREAADPDEEARARAHAIQAQERNQVLSLVEQLSEAKAEPLAALTAPAEEAASDNTSTHQAA</sequence>
<name>A0ABT4J2B6_9RHOB</name>
<feature type="region of interest" description="Disordered" evidence="1">
    <location>
        <begin position="193"/>
        <end position="216"/>
    </location>
</feature>
<proteinExistence type="predicted"/>
<feature type="compositionally biased region" description="Low complexity" evidence="1">
    <location>
        <begin position="29"/>
        <end position="49"/>
    </location>
</feature>
<feature type="compositionally biased region" description="Basic and acidic residues" evidence="1">
    <location>
        <begin position="153"/>
        <end position="167"/>
    </location>
</feature>
<gene>
    <name evidence="2" type="ORF">OU682_02810</name>
</gene>
<dbReference type="EMBL" id="JAPTYD010000002">
    <property type="protein sequence ID" value="MCZ0960548.1"/>
    <property type="molecule type" value="Genomic_DNA"/>
</dbReference>
<reference evidence="2" key="1">
    <citation type="submission" date="2022-12" db="EMBL/GenBank/DDBJ databases">
        <title>Paracoccus sp. EF6 isolated from a lake water.</title>
        <authorList>
            <person name="Liu H."/>
        </authorList>
    </citation>
    <scope>NUCLEOTIDE SEQUENCE</scope>
    <source>
        <strain evidence="2">EF6</strain>
    </source>
</reference>
<organism evidence="2 3">
    <name type="scientific">Paracoccus benzoatiresistens</name>
    <dbReference type="NCBI Taxonomy" id="2997341"/>
    <lineage>
        <taxon>Bacteria</taxon>
        <taxon>Pseudomonadati</taxon>
        <taxon>Pseudomonadota</taxon>
        <taxon>Alphaproteobacteria</taxon>
        <taxon>Rhodobacterales</taxon>
        <taxon>Paracoccaceae</taxon>
        <taxon>Paracoccus</taxon>
    </lineage>
</organism>
<feature type="compositionally biased region" description="Low complexity" evidence="1">
    <location>
        <begin position="193"/>
        <end position="204"/>
    </location>
</feature>
<comment type="caution">
    <text evidence="2">The sequence shown here is derived from an EMBL/GenBank/DDBJ whole genome shotgun (WGS) entry which is preliminary data.</text>
</comment>
<feature type="region of interest" description="Disordered" evidence="1">
    <location>
        <begin position="29"/>
        <end position="55"/>
    </location>
</feature>
<feature type="compositionally biased region" description="Low complexity" evidence="1">
    <location>
        <begin position="121"/>
        <end position="143"/>
    </location>
</feature>
<feature type="region of interest" description="Disordered" evidence="1">
    <location>
        <begin position="121"/>
        <end position="173"/>
    </location>
</feature>
<feature type="compositionally biased region" description="Polar residues" evidence="1">
    <location>
        <begin position="207"/>
        <end position="216"/>
    </location>
</feature>
<keyword evidence="3" id="KW-1185">Reference proteome</keyword>
<evidence type="ECO:0000313" key="3">
    <source>
        <dbReference type="Proteomes" id="UP001149822"/>
    </source>
</evidence>
<evidence type="ECO:0008006" key="4">
    <source>
        <dbReference type="Google" id="ProtNLM"/>
    </source>
</evidence>
<protein>
    <recommendedName>
        <fullName evidence="4">Flagellar hook-length control protein FliK</fullName>
    </recommendedName>
</protein>
<evidence type="ECO:0000256" key="1">
    <source>
        <dbReference type="SAM" id="MobiDB-lite"/>
    </source>
</evidence>
<accession>A0ABT4J2B6</accession>
<evidence type="ECO:0000313" key="2">
    <source>
        <dbReference type="EMBL" id="MCZ0960548.1"/>
    </source>
</evidence>
<dbReference type="Proteomes" id="UP001149822">
    <property type="component" value="Unassembled WGS sequence"/>
</dbReference>
<dbReference type="RefSeq" id="WP_268940545.1">
    <property type="nucleotide sequence ID" value="NZ_JAPTYD010000002.1"/>
</dbReference>